<evidence type="ECO:0000313" key="8">
    <source>
        <dbReference type="EMBL" id="KKO11399.1"/>
    </source>
</evidence>
<organism evidence="8">
    <name type="scientific">marine sediment metagenome</name>
    <dbReference type="NCBI Taxonomy" id="412755"/>
    <lineage>
        <taxon>unclassified sequences</taxon>
        <taxon>metagenomes</taxon>
        <taxon>ecological metagenomes</taxon>
    </lineage>
</organism>
<evidence type="ECO:0000256" key="1">
    <source>
        <dbReference type="ARBA" id="ARBA00004071"/>
    </source>
</evidence>
<evidence type="ECO:0000256" key="2">
    <source>
        <dbReference type="ARBA" id="ARBA00007951"/>
    </source>
</evidence>
<dbReference type="InterPro" id="IPR016286">
    <property type="entry name" value="FUC_metazoa-typ"/>
</dbReference>
<dbReference type="PRINTS" id="PR00741">
    <property type="entry name" value="GLHYDRLASE29"/>
</dbReference>
<evidence type="ECO:0000259" key="7">
    <source>
        <dbReference type="Pfam" id="PF01120"/>
    </source>
</evidence>
<keyword evidence="4" id="KW-0732">Signal</keyword>
<accession>A0A0F9Z2R1</accession>
<name>A0A0F9Z2R1_9ZZZZ</name>
<comment type="caution">
    <text evidence="8">The sequence shown here is derived from an EMBL/GenBank/DDBJ whole genome shotgun (WGS) entry which is preliminary data.</text>
</comment>
<dbReference type="GO" id="GO:0005764">
    <property type="term" value="C:lysosome"/>
    <property type="evidence" value="ECO:0007669"/>
    <property type="project" value="TreeGrafter"/>
</dbReference>
<comment type="function">
    <text evidence="1">Alpha-L-fucosidase is responsible for hydrolyzing the alpha-1,6-linked fucose joined to the reducing-end N-acetylglucosamine of the carbohydrate moieties of glycoproteins.</text>
</comment>
<evidence type="ECO:0000256" key="6">
    <source>
        <dbReference type="ARBA" id="ARBA00023295"/>
    </source>
</evidence>
<dbReference type="InterPro" id="IPR017853">
    <property type="entry name" value="GH"/>
</dbReference>
<keyword evidence="6" id="KW-0326">Glycosidase</keyword>
<protein>
    <recommendedName>
        <fullName evidence="3">alpha-L-fucosidase</fullName>
        <ecNumber evidence="3">3.2.1.51</ecNumber>
    </recommendedName>
</protein>
<dbReference type="AlphaFoldDB" id="A0A0F9Z2R1"/>
<feature type="domain" description="Glycoside hydrolase family 29 N-terminal" evidence="7">
    <location>
        <begin position="25"/>
        <end position="326"/>
    </location>
</feature>
<evidence type="ECO:0000256" key="3">
    <source>
        <dbReference type="ARBA" id="ARBA00012662"/>
    </source>
</evidence>
<dbReference type="EMBL" id="LAZR01000003">
    <property type="protein sequence ID" value="KKO11399.1"/>
    <property type="molecule type" value="Genomic_DNA"/>
</dbReference>
<dbReference type="GO" id="GO:0016139">
    <property type="term" value="P:glycoside catabolic process"/>
    <property type="evidence" value="ECO:0007669"/>
    <property type="project" value="TreeGrafter"/>
</dbReference>
<gene>
    <name evidence="8" type="ORF">LCGC14_0018800</name>
</gene>
<reference evidence="8" key="1">
    <citation type="journal article" date="2015" name="Nature">
        <title>Complex archaea that bridge the gap between prokaryotes and eukaryotes.</title>
        <authorList>
            <person name="Spang A."/>
            <person name="Saw J.H."/>
            <person name="Jorgensen S.L."/>
            <person name="Zaremba-Niedzwiedzka K."/>
            <person name="Martijn J."/>
            <person name="Lind A.E."/>
            <person name="van Eijk R."/>
            <person name="Schleper C."/>
            <person name="Guy L."/>
            <person name="Ettema T.J."/>
        </authorList>
    </citation>
    <scope>NUCLEOTIDE SEQUENCE</scope>
</reference>
<dbReference type="InterPro" id="IPR057739">
    <property type="entry name" value="Glyco_hydro_29_N"/>
</dbReference>
<dbReference type="InterPro" id="IPR000933">
    <property type="entry name" value="Glyco_hydro_29"/>
</dbReference>
<keyword evidence="5" id="KW-0378">Hydrolase</keyword>
<evidence type="ECO:0000256" key="5">
    <source>
        <dbReference type="ARBA" id="ARBA00022801"/>
    </source>
</evidence>
<dbReference type="PIRSF" id="PIRSF001092">
    <property type="entry name" value="Alpha-L-fucosidase"/>
    <property type="match status" value="1"/>
</dbReference>
<dbReference type="PANTHER" id="PTHR10030:SF37">
    <property type="entry name" value="ALPHA-L-FUCOSIDASE-RELATED"/>
    <property type="match status" value="1"/>
</dbReference>
<dbReference type="Pfam" id="PF01120">
    <property type="entry name" value="Alpha_L_fucos"/>
    <property type="match status" value="1"/>
</dbReference>
<evidence type="ECO:0000256" key="4">
    <source>
        <dbReference type="ARBA" id="ARBA00022729"/>
    </source>
</evidence>
<dbReference type="EC" id="3.2.1.51" evidence="3"/>
<dbReference type="GO" id="GO:0004560">
    <property type="term" value="F:alpha-L-fucosidase activity"/>
    <property type="evidence" value="ECO:0007669"/>
    <property type="project" value="InterPro"/>
</dbReference>
<dbReference type="PANTHER" id="PTHR10030">
    <property type="entry name" value="ALPHA-L-FUCOSIDASE"/>
    <property type="match status" value="1"/>
</dbReference>
<dbReference type="SUPFAM" id="SSF51445">
    <property type="entry name" value="(Trans)glycosidases"/>
    <property type="match status" value="1"/>
</dbReference>
<dbReference type="GO" id="GO:0006004">
    <property type="term" value="P:fucose metabolic process"/>
    <property type="evidence" value="ECO:0007669"/>
    <property type="project" value="InterPro"/>
</dbReference>
<dbReference type="SMART" id="SM00812">
    <property type="entry name" value="Alpha_L_fucos"/>
    <property type="match status" value="1"/>
</dbReference>
<proteinExistence type="inferred from homology"/>
<comment type="similarity">
    <text evidence="2">Belongs to the glycosyl hydrolase 29 family.</text>
</comment>
<sequence length="333" mass="38639">MHPIDEYVIEDTSAAKLRVSVEGLQRFVEAPLAMSVHWGLYALSTEGNEWIYFTHRIPNEEYLKRMERFNPTRFCADEWADLMVEAGLKFLLITSKHHDGFCLWDTQHTDFKSTNTAFGRDILAELAEALHARGLGLHFYYSLVDWTHPAYREDWPAYIAYYQDQLRELLTNFGQIDGVLFDGYWPRYAFEDGEEARYFRPGGEWDLAGTYDLIHELQPGAMVTNNAHIPLQPGEDYQVFELDLPGENTSGFNTTEIGDWPKATWWNVNTGWSYQPWRHCVKSAHELLRHYQAARAVDSSLFLNVGPRSFGDIHPQEQAILRDLGQTIRELRL</sequence>
<dbReference type="Gene3D" id="3.20.20.80">
    <property type="entry name" value="Glycosidases"/>
    <property type="match status" value="1"/>
</dbReference>